<gene>
    <name evidence="4" type="ORF">NTJ_12260</name>
</gene>
<keyword evidence="5" id="KW-1185">Reference proteome</keyword>
<dbReference type="Gene3D" id="3.30.420.80">
    <property type="entry name" value="Ribosomal protein S11"/>
    <property type="match status" value="1"/>
</dbReference>
<sequence length="176" mass="19266">MQTTIPSKSKDDRRIIQVANTRRDQGTDGEGTFNIDASIFEQKDVFPTEKMPNMLFNGIPFSKVPICNVRVSKNNTILTITDAVSGEVRLIRSCGIEGFKNTRKGTNVAAQATAQTFAAAAINKGYTNIRVRVRGLGPGRMSAIKGLQMAGMNIISVTDSTPVSWNPPRPRKARRL</sequence>
<dbReference type="SUPFAM" id="SSF53137">
    <property type="entry name" value="Translational machinery components"/>
    <property type="match status" value="1"/>
</dbReference>
<evidence type="ECO:0000256" key="1">
    <source>
        <dbReference type="ARBA" id="ARBA00006194"/>
    </source>
</evidence>
<evidence type="ECO:0000313" key="4">
    <source>
        <dbReference type="EMBL" id="BES99443.1"/>
    </source>
</evidence>
<protein>
    <submittedName>
        <fullName evidence="4">Mitochondrial ribosomal protein, S11</fullName>
    </submittedName>
</protein>
<dbReference type="EMBL" id="AP028918">
    <property type="protein sequence ID" value="BES99443.1"/>
    <property type="molecule type" value="Genomic_DNA"/>
</dbReference>
<dbReference type="PANTHER" id="PTHR11759">
    <property type="entry name" value="40S RIBOSOMAL PROTEIN S14/30S RIBOSOMAL PROTEIN S11"/>
    <property type="match status" value="1"/>
</dbReference>
<keyword evidence="3" id="KW-0687">Ribonucleoprotein</keyword>
<dbReference type="InterPro" id="IPR036967">
    <property type="entry name" value="Ribosomal_uS11_sf"/>
</dbReference>
<dbReference type="Pfam" id="PF00411">
    <property type="entry name" value="Ribosomal_S11"/>
    <property type="match status" value="1"/>
</dbReference>
<comment type="similarity">
    <text evidence="1">Belongs to the universal ribosomal protein uS11 family.</text>
</comment>
<dbReference type="InterPro" id="IPR001971">
    <property type="entry name" value="Ribosomal_uS11"/>
</dbReference>
<name>A0ABN7B5B4_9HEMI</name>
<keyword evidence="2 4" id="KW-0689">Ribosomal protein</keyword>
<evidence type="ECO:0000313" key="5">
    <source>
        <dbReference type="Proteomes" id="UP001307889"/>
    </source>
</evidence>
<reference evidence="4 5" key="1">
    <citation type="submission" date="2023-09" db="EMBL/GenBank/DDBJ databases">
        <title>Nesidiocoris tenuis whole genome shotgun sequence.</title>
        <authorList>
            <person name="Shibata T."/>
            <person name="Shimoda M."/>
            <person name="Kobayashi T."/>
            <person name="Uehara T."/>
        </authorList>
    </citation>
    <scope>NUCLEOTIDE SEQUENCE [LARGE SCALE GENOMIC DNA]</scope>
    <source>
        <strain evidence="4 5">Japan</strain>
    </source>
</reference>
<dbReference type="HAMAP" id="MF_01310">
    <property type="entry name" value="Ribosomal_uS11"/>
    <property type="match status" value="1"/>
</dbReference>
<accession>A0ABN7B5B4</accession>
<dbReference type="GO" id="GO:0005840">
    <property type="term" value="C:ribosome"/>
    <property type="evidence" value="ECO:0007669"/>
    <property type="project" value="UniProtKB-KW"/>
</dbReference>
<evidence type="ECO:0000256" key="2">
    <source>
        <dbReference type="ARBA" id="ARBA00022980"/>
    </source>
</evidence>
<proteinExistence type="inferred from homology"/>
<evidence type="ECO:0000256" key="3">
    <source>
        <dbReference type="ARBA" id="ARBA00023274"/>
    </source>
</evidence>
<organism evidence="4 5">
    <name type="scientific">Nesidiocoris tenuis</name>
    <dbReference type="NCBI Taxonomy" id="355587"/>
    <lineage>
        <taxon>Eukaryota</taxon>
        <taxon>Metazoa</taxon>
        <taxon>Ecdysozoa</taxon>
        <taxon>Arthropoda</taxon>
        <taxon>Hexapoda</taxon>
        <taxon>Insecta</taxon>
        <taxon>Pterygota</taxon>
        <taxon>Neoptera</taxon>
        <taxon>Paraneoptera</taxon>
        <taxon>Hemiptera</taxon>
        <taxon>Heteroptera</taxon>
        <taxon>Panheteroptera</taxon>
        <taxon>Cimicomorpha</taxon>
        <taxon>Miridae</taxon>
        <taxon>Dicyphina</taxon>
        <taxon>Nesidiocoris</taxon>
    </lineage>
</organism>
<dbReference type="Proteomes" id="UP001307889">
    <property type="component" value="Chromosome 10"/>
</dbReference>